<keyword evidence="6" id="KW-0963">Cytoplasm</keyword>
<evidence type="ECO:0000256" key="11">
    <source>
        <dbReference type="ARBA" id="ARBA00047957"/>
    </source>
</evidence>
<organism evidence="13">
    <name type="scientific">Hirondellea gigas</name>
    <dbReference type="NCBI Taxonomy" id="1518452"/>
    <lineage>
        <taxon>Eukaryota</taxon>
        <taxon>Metazoa</taxon>
        <taxon>Ecdysozoa</taxon>
        <taxon>Arthropoda</taxon>
        <taxon>Crustacea</taxon>
        <taxon>Multicrustacea</taxon>
        <taxon>Malacostraca</taxon>
        <taxon>Eumalacostraca</taxon>
        <taxon>Peracarida</taxon>
        <taxon>Amphipoda</taxon>
        <taxon>Amphilochidea</taxon>
        <taxon>Lysianassida</taxon>
        <taxon>Lysianassidira</taxon>
        <taxon>Lysianassoidea</taxon>
        <taxon>Lysianassidae</taxon>
        <taxon>Hirondellea</taxon>
    </lineage>
</organism>
<comment type="catalytic activity">
    <reaction evidence="11">
        <text>uridine(44) in tRNA(Ser) + S-adenosyl-L-methionine = 2'-O-methyluridine(44) in tRNA(Ser) + S-adenosyl-L-homocysteine + H(+)</text>
        <dbReference type="Rhea" id="RHEA:43100"/>
        <dbReference type="Rhea" id="RHEA-COMP:10339"/>
        <dbReference type="Rhea" id="RHEA-COMP:10340"/>
        <dbReference type="ChEBI" id="CHEBI:15378"/>
        <dbReference type="ChEBI" id="CHEBI:57856"/>
        <dbReference type="ChEBI" id="CHEBI:59789"/>
        <dbReference type="ChEBI" id="CHEBI:65315"/>
        <dbReference type="ChEBI" id="CHEBI:74478"/>
        <dbReference type="EC" id="2.1.1.211"/>
    </reaction>
</comment>
<dbReference type="PANTHER" id="PTHR21210">
    <property type="entry name" value="TRNA (URACIL-O(2)-)-METHYLTRANSFERASE-RELATED"/>
    <property type="match status" value="1"/>
</dbReference>
<accession>A0A6A7FTM7</accession>
<feature type="compositionally biased region" description="Low complexity" evidence="12">
    <location>
        <begin position="699"/>
        <end position="711"/>
    </location>
</feature>
<keyword evidence="7 13" id="KW-0489">Methyltransferase</keyword>
<keyword evidence="9" id="KW-0949">S-adenosyl-L-methionine</keyword>
<evidence type="ECO:0000256" key="4">
    <source>
        <dbReference type="ARBA" id="ARBA00012795"/>
    </source>
</evidence>
<sequence>MALHVQSQESCNRAQFWGAVGIFVEKPHLLNRRLCGVSDIWWGAAESASGLLSLQDSDEVVTTPGDNHVPSALEGDSASSDQHACAQKDNCGEENVTSGSTSSQDETKEIGTNLSNEGMNCREASTAIDNLILRVELLLNGDNSPKCNHVTGTPNVAEENDGFPEENLVEQLKSLLKSGGLSDVSIEQGERFQPWSTLCKNLQQQQLFVVIRRAIPKQIHRFSTTIEVIFLDGSRDRCSILSRITSPPLLPCCPYHLQHNTDRISLRVPHTHTTDKIVTFYNGVINTSSKNDITIPTSNDNNNPTVNDNTIPTSNNISIPTNNDDSTTISQDTATNDNMISNSNGVIGKNTTNTSIGNNRIVGQPPRNRTSVCGNEEKEDTGVAEDTAITDGHRSTFVTSGLSWLQDTVLPRLAKWSTQVSVTGETEGSSSLCKVDLQAYSALYSKLKQKYASKLVQSWQERTDPHKFVHEDIGIATYILLLWGRLPRRQRFLDLGCGNGLLVYILTSEGHSGQGLDIKKRNIWDTFPPNIDLQEKEVRPCDGFVSSDVDWLLGNHSDELTPWIPVMAARASYTCNFWVLPCCAHDFTAKFLRRNSGVSQYSDYLNYVEDIGKVCGFQMDRDRLKIPSTKRVCFSGQTRTYTLEEWPLVLEKIQKFIDSRVAAYINNQQLKTSTEITSVDCGKTDSEVPSTIQGSFQPSTISSTNKNNNSIVQSNTTDNYSHPQHLNNSTCTINDDRYTNICGDNKNEELWSSHFVARSKEQRVRNCTQLKPGVKEELVSAVVAIILNTGMQQSCESWSSGRKTQLSDVAQQLGSRRLQQLKQECGGLQTLLRNHRHIFLVEHATVKLRSPGRVDEEQKRHRACWFNIHHPQGCPNAPAECIYDHNTSNS</sequence>
<keyword evidence="10" id="KW-0819">tRNA processing</keyword>
<evidence type="ECO:0000256" key="9">
    <source>
        <dbReference type="ARBA" id="ARBA00022691"/>
    </source>
</evidence>
<dbReference type="InterPro" id="IPR011671">
    <property type="entry name" value="tRNA_uracil_MeTrfase"/>
</dbReference>
<dbReference type="PANTHER" id="PTHR21210:SF0">
    <property type="entry name" value="TRNA (URACIL-O(2)-)-METHYLTRANSFERASE-RELATED"/>
    <property type="match status" value="1"/>
</dbReference>
<evidence type="ECO:0000256" key="2">
    <source>
        <dbReference type="ARBA" id="ARBA00004496"/>
    </source>
</evidence>
<feature type="compositionally biased region" description="Polar residues" evidence="12">
    <location>
        <begin position="712"/>
        <end position="723"/>
    </location>
</feature>
<comment type="function">
    <text evidence="1">Probable adenosyl-L-methionine (AdoMet)-dependent tRNA (uracil-O(2)-)-methyltransferase.</text>
</comment>
<evidence type="ECO:0000256" key="1">
    <source>
        <dbReference type="ARBA" id="ARBA00002778"/>
    </source>
</evidence>
<dbReference type="EMBL" id="IACT01002700">
    <property type="protein sequence ID" value="LAC21966.1"/>
    <property type="molecule type" value="mRNA"/>
</dbReference>
<evidence type="ECO:0000256" key="3">
    <source>
        <dbReference type="ARBA" id="ARBA00009056"/>
    </source>
</evidence>
<dbReference type="InterPro" id="IPR029063">
    <property type="entry name" value="SAM-dependent_MTases_sf"/>
</dbReference>
<protein>
    <recommendedName>
        <fullName evidence="5">Probable tRNA (uracil-O(2)-)-methyltransferase</fullName>
        <ecNumber evidence="4">2.1.1.211</ecNumber>
    </recommendedName>
</protein>
<dbReference type="Pfam" id="PF07757">
    <property type="entry name" value="AdoMet_MTase"/>
    <property type="match status" value="1"/>
</dbReference>
<keyword evidence="8 13" id="KW-0808">Transferase</keyword>
<dbReference type="EC" id="2.1.1.211" evidence="4"/>
<feature type="region of interest" description="Disordered" evidence="12">
    <location>
        <begin position="692"/>
        <end position="723"/>
    </location>
</feature>
<reference evidence="13" key="1">
    <citation type="submission" date="2017-11" db="EMBL/GenBank/DDBJ databases">
        <title>The sensing device of the deep-sea amphipod.</title>
        <authorList>
            <person name="Kobayashi H."/>
            <person name="Nagahama T."/>
            <person name="Arai W."/>
            <person name="Sasagawa Y."/>
            <person name="Umeda M."/>
            <person name="Hayashi T."/>
            <person name="Nikaido I."/>
            <person name="Watanabe H."/>
            <person name="Oguri K."/>
            <person name="Kitazato H."/>
            <person name="Fujioka K."/>
            <person name="Kido Y."/>
            <person name="Takami H."/>
        </authorList>
    </citation>
    <scope>NUCLEOTIDE SEQUENCE</scope>
    <source>
        <tissue evidence="13">Whole body</tissue>
    </source>
</reference>
<comment type="subcellular location">
    <subcellularLocation>
        <location evidence="2">Cytoplasm</location>
    </subcellularLocation>
</comment>
<evidence type="ECO:0000256" key="5">
    <source>
        <dbReference type="ARBA" id="ARBA00018325"/>
    </source>
</evidence>
<evidence type="ECO:0000256" key="8">
    <source>
        <dbReference type="ARBA" id="ARBA00022679"/>
    </source>
</evidence>
<feature type="compositionally biased region" description="Low complexity" evidence="12">
    <location>
        <begin position="296"/>
        <end position="313"/>
    </location>
</feature>
<dbReference type="AlphaFoldDB" id="A0A6A7FTM7"/>
<dbReference type="GO" id="GO:0030488">
    <property type="term" value="P:tRNA methylation"/>
    <property type="evidence" value="ECO:0007669"/>
    <property type="project" value="TreeGrafter"/>
</dbReference>
<feature type="region of interest" description="Disordered" evidence="12">
    <location>
        <begin position="295"/>
        <end position="383"/>
    </location>
</feature>
<evidence type="ECO:0000256" key="12">
    <source>
        <dbReference type="SAM" id="MobiDB-lite"/>
    </source>
</evidence>
<evidence type="ECO:0000313" key="13">
    <source>
        <dbReference type="EMBL" id="LAC21966.1"/>
    </source>
</evidence>
<comment type="similarity">
    <text evidence="3">Belongs to the TRM44 family.</text>
</comment>
<feature type="compositionally biased region" description="Polar residues" evidence="12">
    <location>
        <begin position="314"/>
        <end position="358"/>
    </location>
</feature>
<proteinExistence type="evidence at transcript level"/>
<dbReference type="GO" id="GO:0005737">
    <property type="term" value="C:cytoplasm"/>
    <property type="evidence" value="ECO:0007669"/>
    <property type="project" value="UniProtKB-SubCell"/>
</dbReference>
<evidence type="ECO:0000256" key="6">
    <source>
        <dbReference type="ARBA" id="ARBA00022490"/>
    </source>
</evidence>
<name>A0A6A7FTM7_9CRUS</name>
<evidence type="ECO:0000256" key="7">
    <source>
        <dbReference type="ARBA" id="ARBA00022603"/>
    </source>
</evidence>
<dbReference type="SUPFAM" id="SSF53335">
    <property type="entry name" value="S-adenosyl-L-methionine-dependent methyltransferases"/>
    <property type="match status" value="1"/>
</dbReference>
<evidence type="ECO:0000256" key="10">
    <source>
        <dbReference type="ARBA" id="ARBA00022694"/>
    </source>
</evidence>
<feature type="region of interest" description="Disordered" evidence="12">
    <location>
        <begin position="61"/>
        <end position="118"/>
    </location>
</feature>
<dbReference type="GO" id="GO:0141101">
    <property type="term" value="F:tRNA(Ser) (uridine(44)-2'-O-)-methyltransferase activity"/>
    <property type="evidence" value="ECO:0007669"/>
    <property type="project" value="UniProtKB-EC"/>
</dbReference>
<feature type="compositionally biased region" description="Polar residues" evidence="12">
    <location>
        <begin position="95"/>
        <end position="118"/>
    </location>
</feature>